<reference evidence="5" key="1">
    <citation type="submission" date="2015-04" db="EMBL/GenBank/DDBJ databases">
        <title>The genome sequence of the plant pathogenic Rhizarian Plasmodiophora brassicae reveals insights in its biotrophic life cycle and the origin of chitin synthesis.</title>
        <authorList>
            <person name="Schwelm A."/>
            <person name="Fogelqvist J."/>
            <person name="Knaust A."/>
            <person name="Julke S."/>
            <person name="Lilja T."/>
            <person name="Dhandapani V."/>
            <person name="Bonilla-Rosso G."/>
            <person name="Karlsson M."/>
            <person name="Shevchenko A."/>
            <person name="Choi S.R."/>
            <person name="Kim H.G."/>
            <person name="Park J.Y."/>
            <person name="Lim Y.P."/>
            <person name="Ludwig-Muller J."/>
            <person name="Dixelius C."/>
        </authorList>
    </citation>
    <scope>NUCLEOTIDE SEQUENCE</scope>
    <source>
        <tissue evidence="5">Potato root galls</tissue>
    </source>
</reference>
<sequence>MGGTDLDTITASQSPGFTGKSRKDSSSNGSTQRFPDGYLLNGLWTLKRRIGQGRYSDVYAAVKFSIKSRDFAKAAVAIKVQKEGIPAEGCLLAWEAAVLKDIRDCPLLCHIHENGVLEDGGHYIVMDLCSESLSEYRKRQPSGSFRPHKGAIVVLSMLDCVEAFHKYGYVHRDIKPSNFVRPLNAATGSKACILVDFGLSRRHSRDGKVLPARPCADFKGTSKYASTNSHNLKELGPRDDMFSLLYILVDFVVGRLPWLDCLSKHEVASMKASMFGHNAKRLESIPDPVYEIADHLNGLRFDDVPDYRLIRRIIQGMCTGRLSIQRPVPVLNQVMSTPKSLGSANSFPVSSPAPEPGNNAVFSPSCFDERRSRPNSANRRDSVPVDNHLPSCIDDVNGSFGSPLCDKSYLTLDERGVFYSTASLPTKPAHLSRPPLFIPPPMSKLTPELEAAVIDLINKARSAGCQRIDFNRISVAVLNLSSSSSSFFSRSFDLSCDLAKDEFSKFIEDECRVFISNGGCATPSSHDRVSEGVSNGAAMSDSPGGTSSVSFPTASQMLRWKSLAQSRRLSMEQSLDPAKTCLISTRSRGILSPEPVTTHYVNACSAKENVDSAIAPYLATPECGNSPSDSSRHSPPDQGAINADNEAPLSVNYGENDSGLSEPIATIFVEQPCELVDSQVLESGDIVVVPKVPRTGKRLRSTAVTESAPITGPLCKSLRSRKFSIDISKPNPVRRGRGRPKKIQWNRSCDSNCLGSTCRRSFKMYRES</sequence>
<feature type="domain" description="Protein kinase" evidence="4">
    <location>
        <begin position="44"/>
        <end position="335"/>
    </location>
</feature>
<dbReference type="GO" id="GO:0005524">
    <property type="term" value="F:ATP binding"/>
    <property type="evidence" value="ECO:0007669"/>
    <property type="project" value="UniProtKB-UniRule"/>
</dbReference>
<evidence type="ECO:0000259" key="4">
    <source>
        <dbReference type="PROSITE" id="PS50011"/>
    </source>
</evidence>
<feature type="region of interest" description="Disordered" evidence="3">
    <location>
        <begin position="342"/>
        <end position="384"/>
    </location>
</feature>
<dbReference type="InterPro" id="IPR017441">
    <property type="entry name" value="Protein_kinase_ATP_BS"/>
</dbReference>
<feature type="region of interest" description="Disordered" evidence="3">
    <location>
        <begin position="621"/>
        <end position="652"/>
    </location>
</feature>
<dbReference type="GO" id="GO:0004672">
    <property type="term" value="F:protein kinase activity"/>
    <property type="evidence" value="ECO:0007669"/>
    <property type="project" value="InterPro"/>
</dbReference>
<name>A0A0H5RUP7_9EUKA</name>
<feature type="binding site" evidence="2">
    <location>
        <position position="79"/>
    </location>
    <ligand>
        <name>ATP</name>
        <dbReference type="ChEBI" id="CHEBI:30616"/>
    </ligand>
</feature>
<protein>
    <recommendedName>
        <fullName evidence="1">Casein kinase I</fullName>
    </recommendedName>
</protein>
<evidence type="ECO:0000256" key="1">
    <source>
        <dbReference type="ARBA" id="ARBA00023860"/>
    </source>
</evidence>
<feature type="compositionally biased region" description="Basic and acidic residues" evidence="3">
    <location>
        <begin position="367"/>
        <end position="383"/>
    </location>
</feature>
<keyword evidence="2" id="KW-0067">ATP-binding</keyword>
<dbReference type="SMART" id="SM00220">
    <property type="entry name" value="S_TKc"/>
    <property type="match status" value="1"/>
</dbReference>
<dbReference type="AlphaFoldDB" id="A0A0H5RUP7"/>
<evidence type="ECO:0000256" key="2">
    <source>
        <dbReference type="PROSITE-ProRule" id="PRU10141"/>
    </source>
</evidence>
<evidence type="ECO:0000313" key="5">
    <source>
        <dbReference type="EMBL" id="CRZ12464.1"/>
    </source>
</evidence>
<dbReference type="PROSITE" id="PS00107">
    <property type="entry name" value="PROTEIN_KINASE_ATP"/>
    <property type="match status" value="1"/>
</dbReference>
<organism evidence="5">
    <name type="scientific">Spongospora subterranea</name>
    <dbReference type="NCBI Taxonomy" id="70186"/>
    <lineage>
        <taxon>Eukaryota</taxon>
        <taxon>Sar</taxon>
        <taxon>Rhizaria</taxon>
        <taxon>Endomyxa</taxon>
        <taxon>Phytomyxea</taxon>
        <taxon>Plasmodiophorida</taxon>
        <taxon>Plasmodiophoridae</taxon>
        <taxon>Spongospora</taxon>
    </lineage>
</organism>
<evidence type="ECO:0000256" key="3">
    <source>
        <dbReference type="SAM" id="MobiDB-lite"/>
    </source>
</evidence>
<dbReference type="Pfam" id="PF00069">
    <property type="entry name" value="Pkinase"/>
    <property type="match status" value="1"/>
</dbReference>
<feature type="region of interest" description="Disordered" evidence="3">
    <location>
        <begin position="1"/>
        <end position="33"/>
    </location>
</feature>
<keyword evidence="2" id="KW-0547">Nucleotide-binding</keyword>
<dbReference type="PANTHER" id="PTHR11909">
    <property type="entry name" value="CASEIN KINASE-RELATED"/>
    <property type="match status" value="1"/>
</dbReference>
<dbReference type="InterPro" id="IPR000719">
    <property type="entry name" value="Prot_kinase_dom"/>
</dbReference>
<dbReference type="SUPFAM" id="SSF56112">
    <property type="entry name" value="Protein kinase-like (PK-like)"/>
    <property type="match status" value="1"/>
</dbReference>
<dbReference type="PROSITE" id="PS50011">
    <property type="entry name" value="PROTEIN_KINASE_DOM"/>
    <property type="match status" value="1"/>
</dbReference>
<accession>A0A0H5RUP7</accession>
<dbReference type="InterPro" id="IPR011009">
    <property type="entry name" value="Kinase-like_dom_sf"/>
</dbReference>
<dbReference type="EMBL" id="HACM01012022">
    <property type="protein sequence ID" value="CRZ12464.1"/>
    <property type="molecule type" value="Transcribed_RNA"/>
</dbReference>
<dbReference type="InterPro" id="IPR050235">
    <property type="entry name" value="CK1_Ser-Thr_kinase"/>
</dbReference>
<feature type="region of interest" description="Disordered" evidence="3">
    <location>
        <begin position="525"/>
        <end position="551"/>
    </location>
</feature>
<proteinExistence type="predicted"/>
<dbReference type="Gene3D" id="1.10.510.10">
    <property type="entry name" value="Transferase(Phosphotransferase) domain 1"/>
    <property type="match status" value="1"/>
</dbReference>
<feature type="compositionally biased region" description="Polar residues" evidence="3">
    <location>
        <begin position="7"/>
        <end position="16"/>
    </location>
</feature>